<dbReference type="EnsemblPlants" id="TuG1812G0700002065.01.T12">
    <property type="protein sequence ID" value="TuG1812G0700002065.01.T12"/>
    <property type="gene ID" value="TuG1812G0700002065.01"/>
</dbReference>
<dbReference type="EnsemblPlants" id="TuG1812G0700002065.01.T06">
    <property type="protein sequence ID" value="TuG1812G0700002065.01.T06"/>
    <property type="gene ID" value="TuG1812G0700002065.01"/>
</dbReference>
<evidence type="ECO:0000313" key="2">
    <source>
        <dbReference type="Proteomes" id="UP000015106"/>
    </source>
</evidence>
<dbReference type="EnsemblPlants" id="TuG1812G0700002065.01.T02">
    <property type="protein sequence ID" value="TuG1812G0700002065.01.T02"/>
    <property type="gene ID" value="TuG1812G0700002065.01"/>
</dbReference>
<dbReference type="Gramene" id="TuG1812G0700002065.01.T08">
    <property type="protein sequence ID" value="TuG1812G0700002065.01.T08"/>
    <property type="gene ID" value="TuG1812G0700002065.01"/>
</dbReference>
<dbReference type="EnsemblPlants" id="TuG1812G0700002065.01.T09">
    <property type="protein sequence ID" value="TuG1812G0700002065.01.T09"/>
    <property type="gene ID" value="TuG1812G0700002065.01"/>
</dbReference>
<dbReference type="Gramene" id="TuG1812G0700002065.01.T07">
    <property type="protein sequence ID" value="TuG1812G0700002065.01.T07"/>
    <property type="gene ID" value="TuG1812G0700002065.01"/>
</dbReference>
<reference evidence="1" key="2">
    <citation type="submission" date="2018-03" db="EMBL/GenBank/DDBJ databases">
        <title>The Triticum urartu genome reveals the dynamic nature of wheat genome evolution.</title>
        <authorList>
            <person name="Ling H."/>
            <person name="Ma B."/>
            <person name="Shi X."/>
            <person name="Liu H."/>
            <person name="Dong L."/>
            <person name="Sun H."/>
            <person name="Cao Y."/>
            <person name="Gao Q."/>
            <person name="Zheng S."/>
            <person name="Li Y."/>
            <person name="Yu Y."/>
            <person name="Du H."/>
            <person name="Qi M."/>
            <person name="Li Y."/>
            <person name="Yu H."/>
            <person name="Cui Y."/>
            <person name="Wang N."/>
            <person name="Chen C."/>
            <person name="Wu H."/>
            <person name="Zhao Y."/>
            <person name="Zhang J."/>
            <person name="Li Y."/>
            <person name="Zhou W."/>
            <person name="Zhang B."/>
            <person name="Hu W."/>
            <person name="Eijk M."/>
            <person name="Tang J."/>
            <person name="Witsenboer H."/>
            <person name="Zhao S."/>
            <person name="Li Z."/>
            <person name="Zhang A."/>
            <person name="Wang D."/>
            <person name="Liang C."/>
        </authorList>
    </citation>
    <scope>NUCLEOTIDE SEQUENCE [LARGE SCALE GENOMIC DNA]</scope>
    <source>
        <strain evidence="1">cv. G1812</strain>
    </source>
</reference>
<dbReference type="Gramene" id="TuG1812G0700002065.01.T03">
    <property type="protein sequence ID" value="TuG1812G0700002065.01.T03"/>
    <property type="gene ID" value="TuG1812G0700002065.01"/>
</dbReference>
<reference evidence="1" key="3">
    <citation type="submission" date="2022-06" db="UniProtKB">
        <authorList>
            <consortium name="EnsemblPlants"/>
        </authorList>
    </citation>
    <scope>IDENTIFICATION</scope>
</reference>
<organism evidence="1 2">
    <name type="scientific">Triticum urartu</name>
    <name type="common">Red wild einkorn</name>
    <name type="synonym">Crithodium urartu</name>
    <dbReference type="NCBI Taxonomy" id="4572"/>
    <lineage>
        <taxon>Eukaryota</taxon>
        <taxon>Viridiplantae</taxon>
        <taxon>Streptophyta</taxon>
        <taxon>Embryophyta</taxon>
        <taxon>Tracheophyta</taxon>
        <taxon>Spermatophyta</taxon>
        <taxon>Magnoliopsida</taxon>
        <taxon>Liliopsida</taxon>
        <taxon>Poales</taxon>
        <taxon>Poaceae</taxon>
        <taxon>BOP clade</taxon>
        <taxon>Pooideae</taxon>
        <taxon>Triticodae</taxon>
        <taxon>Triticeae</taxon>
        <taxon>Triticinae</taxon>
        <taxon>Triticum</taxon>
    </lineage>
</organism>
<accession>A0A8R7V3W0</accession>
<sequence>MYKTFLEQCTRLWTRFICVDVCGWVAGYTIHSPCKVQSTPLRCLTSNGGFGVICTQGKGVKTIHVKSSYEMLICCASRIMDFRIIKWPVMQYNIPIVLKSSILQSVLQKMALALNMGHSKSICAGYI</sequence>
<dbReference type="Gramene" id="TuG1812G0700002065.01.T12">
    <property type="protein sequence ID" value="TuG1812G0700002065.01.T12"/>
    <property type="gene ID" value="TuG1812G0700002065.01"/>
</dbReference>
<name>A0A8R7V3W0_TRIUA</name>
<dbReference type="AlphaFoldDB" id="A0A8R7V3W0"/>
<dbReference type="Gramene" id="TuG1812G0700002065.01.T11">
    <property type="protein sequence ID" value="TuG1812G0700002065.01.T11"/>
    <property type="gene ID" value="TuG1812G0700002065.01"/>
</dbReference>
<protein>
    <submittedName>
        <fullName evidence="1">Uncharacterized protein</fullName>
    </submittedName>
</protein>
<dbReference type="Gramene" id="TuG1812G0700002065.01.T06">
    <property type="protein sequence ID" value="TuG1812G0700002065.01.T06"/>
    <property type="gene ID" value="TuG1812G0700002065.01"/>
</dbReference>
<dbReference type="EnsemblPlants" id="TuG1812G0700002065.01.T03">
    <property type="protein sequence ID" value="TuG1812G0700002065.01.T03"/>
    <property type="gene ID" value="TuG1812G0700002065.01"/>
</dbReference>
<dbReference type="EnsemblPlants" id="TuG1812G0700002065.01.T10">
    <property type="protein sequence ID" value="TuG1812G0700002065.01.T10"/>
    <property type="gene ID" value="TuG1812G0700002065.01"/>
</dbReference>
<dbReference type="Proteomes" id="UP000015106">
    <property type="component" value="Chromosome 7"/>
</dbReference>
<dbReference type="EnsemblPlants" id="TuG1812G0700002065.01.T08">
    <property type="protein sequence ID" value="TuG1812G0700002065.01.T08"/>
    <property type="gene ID" value="TuG1812G0700002065.01"/>
</dbReference>
<dbReference type="EnsemblPlants" id="TuG1812G0700002065.01.T01">
    <property type="protein sequence ID" value="TuG1812G0700002065.01.T01"/>
    <property type="gene ID" value="TuG1812G0700002065.01"/>
</dbReference>
<evidence type="ECO:0000313" key="1">
    <source>
        <dbReference type="EnsemblPlants" id="TuG1812G0700002065.01.T10"/>
    </source>
</evidence>
<keyword evidence="2" id="KW-1185">Reference proteome</keyword>
<dbReference type="Gramene" id="TuG1812G0700002065.01.T01">
    <property type="protein sequence ID" value="TuG1812G0700002065.01.T01"/>
    <property type="gene ID" value="TuG1812G0700002065.01"/>
</dbReference>
<dbReference type="EnsemblPlants" id="TuG1812G0700002065.01.T07">
    <property type="protein sequence ID" value="TuG1812G0700002065.01.T07"/>
    <property type="gene ID" value="TuG1812G0700002065.01"/>
</dbReference>
<dbReference type="EnsemblPlants" id="TuG1812G0700002065.01.T11">
    <property type="protein sequence ID" value="TuG1812G0700002065.01.T11"/>
    <property type="gene ID" value="TuG1812G0700002065.01"/>
</dbReference>
<dbReference type="Gramene" id="TuG1812G0700002065.01.T09">
    <property type="protein sequence ID" value="TuG1812G0700002065.01.T09"/>
    <property type="gene ID" value="TuG1812G0700002065.01"/>
</dbReference>
<reference evidence="2" key="1">
    <citation type="journal article" date="2013" name="Nature">
        <title>Draft genome of the wheat A-genome progenitor Triticum urartu.</title>
        <authorList>
            <person name="Ling H.Q."/>
            <person name="Zhao S."/>
            <person name="Liu D."/>
            <person name="Wang J."/>
            <person name="Sun H."/>
            <person name="Zhang C."/>
            <person name="Fan H."/>
            <person name="Li D."/>
            <person name="Dong L."/>
            <person name="Tao Y."/>
            <person name="Gao C."/>
            <person name="Wu H."/>
            <person name="Li Y."/>
            <person name="Cui Y."/>
            <person name="Guo X."/>
            <person name="Zheng S."/>
            <person name="Wang B."/>
            <person name="Yu K."/>
            <person name="Liang Q."/>
            <person name="Yang W."/>
            <person name="Lou X."/>
            <person name="Chen J."/>
            <person name="Feng M."/>
            <person name="Jian J."/>
            <person name="Zhang X."/>
            <person name="Luo G."/>
            <person name="Jiang Y."/>
            <person name="Liu J."/>
            <person name="Wang Z."/>
            <person name="Sha Y."/>
            <person name="Zhang B."/>
            <person name="Wu H."/>
            <person name="Tang D."/>
            <person name="Shen Q."/>
            <person name="Xue P."/>
            <person name="Zou S."/>
            <person name="Wang X."/>
            <person name="Liu X."/>
            <person name="Wang F."/>
            <person name="Yang Y."/>
            <person name="An X."/>
            <person name="Dong Z."/>
            <person name="Zhang K."/>
            <person name="Zhang X."/>
            <person name="Luo M.C."/>
            <person name="Dvorak J."/>
            <person name="Tong Y."/>
            <person name="Wang J."/>
            <person name="Yang H."/>
            <person name="Li Z."/>
            <person name="Wang D."/>
            <person name="Zhang A."/>
            <person name="Wang J."/>
        </authorList>
    </citation>
    <scope>NUCLEOTIDE SEQUENCE</scope>
    <source>
        <strain evidence="2">cv. G1812</strain>
    </source>
</reference>
<dbReference type="Gramene" id="TuG1812G0700002065.01.T10">
    <property type="protein sequence ID" value="TuG1812G0700002065.01.T10"/>
    <property type="gene ID" value="TuG1812G0700002065.01"/>
</dbReference>
<proteinExistence type="predicted"/>
<dbReference type="Gramene" id="TuG1812G0700002065.01.T02">
    <property type="protein sequence ID" value="TuG1812G0700002065.01.T02"/>
    <property type="gene ID" value="TuG1812G0700002065.01"/>
</dbReference>